<dbReference type="EMBL" id="APJW01000002">
    <property type="protein sequence ID" value="EQM62647.1"/>
    <property type="molecule type" value="Genomic_DNA"/>
</dbReference>
<gene>
    <name evidence="3" type="ORF">H359_0453</name>
</gene>
<feature type="domain" description="CAAX prenyl protease 2/Lysostaphin resistance protein A-like" evidence="2">
    <location>
        <begin position="158"/>
        <end position="249"/>
    </location>
</feature>
<keyword evidence="3" id="KW-0378">Hydrolase</keyword>
<evidence type="ECO:0000313" key="3">
    <source>
        <dbReference type="EMBL" id="EQM62647.1"/>
    </source>
</evidence>
<dbReference type="PANTHER" id="PTHR36435:SF1">
    <property type="entry name" value="CAAX AMINO TERMINAL PROTEASE FAMILY PROTEIN"/>
    <property type="match status" value="1"/>
</dbReference>
<dbReference type="PANTHER" id="PTHR36435">
    <property type="entry name" value="SLR1288 PROTEIN"/>
    <property type="match status" value="1"/>
</dbReference>
<feature type="transmembrane region" description="Helical" evidence="1">
    <location>
        <begin position="36"/>
        <end position="58"/>
    </location>
</feature>
<protein>
    <submittedName>
        <fullName evidence="3">CAAX amino terminal protease self-immunity family protein</fullName>
    </submittedName>
</protein>
<evidence type="ECO:0000256" key="1">
    <source>
        <dbReference type="SAM" id="Phobius"/>
    </source>
</evidence>
<keyword evidence="1" id="KW-0812">Transmembrane</keyword>
<feature type="transmembrane region" description="Helical" evidence="1">
    <location>
        <begin position="193"/>
        <end position="208"/>
    </location>
</feature>
<accession>A0ABP2XGI9</accession>
<feature type="transmembrane region" description="Helical" evidence="1">
    <location>
        <begin position="70"/>
        <end position="92"/>
    </location>
</feature>
<sequence>MLHSWLFFLILIVLALCASRRFFVWPCPNDKTPIELVHVLAGASLFLFASLGLSFMPAYSDITLCSLHGIFLATAFLFYLLGLPISVTRGVLYSGEKTPTTIVRCLFPAVRMWIIVVALTQIFGAILNKLVGAFVSSDLLEAQHLTQEVQQDLPAAYNVAFIFSVGLLIPFAEEVFFRGFLQTFLKNKMRRKYALLYTSVIFALSHVERSLGSLVFVPLLFIFSLCAGFLYEKERHIAAPLILHTLFNMTNIGMLSLQTA</sequence>
<dbReference type="InterPro" id="IPR052710">
    <property type="entry name" value="CAAX_protease"/>
</dbReference>
<keyword evidence="3" id="KW-0645">Protease</keyword>
<reference evidence="3 4" key="1">
    <citation type="submission" date="2013-07" db="EMBL/GenBank/DDBJ databases">
        <title>Isolation of a new Chlamydia species from the feral Sacred Ibis (Threskiornis aethiopicus): Chlamydia ibidis.</title>
        <authorList>
            <person name="Vorimore F."/>
            <person name="Hsia R.-C."/>
            <person name="Huot-Creasy H."/>
            <person name="Bastian S."/>
            <person name="Deruyter L."/>
            <person name="Passet A."/>
            <person name="Sachse K."/>
            <person name="Bavoil P."/>
            <person name="Myers G."/>
            <person name="Laroucau K."/>
        </authorList>
    </citation>
    <scope>NUCLEOTIDE SEQUENCE [LARGE SCALE GENOMIC DNA]</scope>
    <source>
        <strain evidence="3 4">10-1398/6</strain>
    </source>
</reference>
<feature type="transmembrane region" description="Helical" evidence="1">
    <location>
        <begin position="113"/>
        <end position="135"/>
    </location>
</feature>
<feature type="transmembrane region" description="Helical" evidence="1">
    <location>
        <begin position="6"/>
        <end position="24"/>
    </location>
</feature>
<evidence type="ECO:0000259" key="2">
    <source>
        <dbReference type="Pfam" id="PF02517"/>
    </source>
</evidence>
<dbReference type="GO" id="GO:0008233">
    <property type="term" value="F:peptidase activity"/>
    <property type="evidence" value="ECO:0007669"/>
    <property type="project" value="UniProtKB-KW"/>
</dbReference>
<dbReference type="Pfam" id="PF02517">
    <property type="entry name" value="Rce1-like"/>
    <property type="match status" value="1"/>
</dbReference>
<dbReference type="InterPro" id="IPR003675">
    <property type="entry name" value="Rce1/LyrA-like_dom"/>
</dbReference>
<organism evidence="3 4">
    <name type="scientific">Chlamydia ibidis 10-1398/6</name>
    <dbReference type="NCBI Taxonomy" id="1046581"/>
    <lineage>
        <taxon>Bacteria</taxon>
        <taxon>Pseudomonadati</taxon>
        <taxon>Chlamydiota</taxon>
        <taxon>Chlamydiia</taxon>
        <taxon>Chlamydiales</taxon>
        <taxon>Chlamydiaceae</taxon>
        <taxon>Chlamydia/Chlamydophila group</taxon>
        <taxon>Chlamydia</taxon>
    </lineage>
</organism>
<name>A0ABP2XGI9_9CHLA</name>
<keyword evidence="1" id="KW-1133">Transmembrane helix</keyword>
<proteinExistence type="predicted"/>
<feature type="transmembrane region" description="Helical" evidence="1">
    <location>
        <begin position="214"/>
        <end position="231"/>
    </location>
</feature>
<feature type="transmembrane region" description="Helical" evidence="1">
    <location>
        <begin position="155"/>
        <end position="172"/>
    </location>
</feature>
<dbReference type="GO" id="GO:0006508">
    <property type="term" value="P:proteolysis"/>
    <property type="evidence" value="ECO:0007669"/>
    <property type="project" value="UniProtKB-KW"/>
</dbReference>
<dbReference type="Proteomes" id="UP000016064">
    <property type="component" value="Unassembled WGS sequence"/>
</dbReference>
<dbReference type="RefSeq" id="WP_020370010.1">
    <property type="nucleotide sequence ID" value="NZ_APJW01000002.1"/>
</dbReference>
<keyword evidence="4" id="KW-1185">Reference proteome</keyword>
<feature type="transmembrane region" description="Helical" evidence="1">
    <location>
        <begin position="238"/>
        <end position="257"/>
    </location>
</feature>
<comment type="caution">
    <text evidence="3">The sequence shown here is derived from an EMBL/GenBank/DDBJ whole genome shotgun (WGS) entry which is preliminary data.</text>
</comment>
<evidence type="ECO:0000313" key="4">
    <source>
        <dbReference type="Proteomes" id="UP000016064"/>
    </source>
</evidence>
<keyword evidence="1" id="KW-0472">Membrane</keyword>